<feature type="signal peptide" evidence="1">
    <location>
        <begin position="1"/>
        <end position="23"/>
    </location>
</feature>
<accession>A0A2A9PK22</accession>
<dbReference type="STRING" id="268505.A0A2A9PK22"/>
<reference evidence="2 3" key="1">
    <citation type="journal article" date="2015" name="BMC Genomics">
        <title>Gene expression during zombie ant biting behavior reflects the complexity underlying fungal parasitic behavioral manipulation.</title>
        <authorList>
            <person name="de Bekker C."/>
            <person name="Ohm R.A."/>
            <person name="Loreto R.G."/>
            <person name="Sebastian A."/>
            <person name="Albert I."/>
            <person name="Merrow M."/>
            <person name="Brachmann A."/>
            <person name="Hughes D.P."/>
        </authorList>
    </citation>
    <scope>NUCLEOTIDE SEQUENCE [LARGE SCALE GENOMIC DNA]</scope>
    <source>
        <strain evidence="2 3">SC16a</strain>
    </source>
</reference>
<name>A0A2A9PK22_OPHUN</name>
<protein>
    <recommendedName>
        <fullName evidence="4">MACPF domain-containing protein</fullName>
    </recommendedName>
</protein>
<dbReference type="Proteomes" id="UP000037136">
    <property type="component" value="Unassembled WGS sequence"/>
</dbReference>
<evidence type="ECO:0000256" key="1">
    <source>
        <dbReference type="SAM" id="SignalP"/>
    </source>
</evidence>
<dbReference type="AlphaFoldDB" id="A0A2A9PK22"/>
<gene>
    <name evidence="2" type="ORF">XA68_17931</name>
</gene>
<reference evidence="2 3" key="2">
    <citation type="journal article" date="2017" name="Sci. Rep.">
        <title>Ant-infecting Ophiocordyceps genomes reveal a high diversity of potential behavioral manipulation genes and a possible major role for enterotoxins.</title>
        <authorList>
            <person name="de Bekker C."/>
            <person name="Ohm R.A."/>
            <person name="Evans H.C."/>
            <person name="Brachmann A."/>
            <person name="Hughes D.P."/>
        </authorList>
    </citation>
    <scope>NUCLEOTIDE SEQUENCE [LARGE SCALE GENOMIC DNA]</scope>
    <source>
        <strain evidence="2 3">SC16a</strain>
    </source>
</reference>
<organism evidence="2 3">
    <name type="scientific">Ophiocordyceps unilateralis</name>
    <name type="common">Zombie-ant fungus</name>
    <name type="synonym">Torrubia unilateralis</name>
    <dbReference type="NCBI Taxonomy" id="268505"/>
    <lineage>
        <taxon>Eukaryota</taxon>
        <taxon>Fungi</taxon>
        <taxon>Dikarya</taxon>
        <taxon>Ascomycota</taxon>
        <taxon>Pezizomycotina</taxon>
        <taxon>Sordariomycetes</taxon>
        <taxon>Hypocreomycetidae</taxon>
        <taxon>Hypocreales</taxon>
        <taxon>Ophiocordycipitaceae</taxon>
        <taxon>Ophiocordyceps</taxon>
    </lineage>
</organism>
<feature type="chain" id="PRO_5012879954" description="MACPF domain-containing protein" evidence="1">
    <location>
        <begin position="24"/>
        <end position="610"/>
    </location>
</feature>
<dbReference type="EMBL" id="LAZP02000083">
    <property type="protein sequence ID" value="PFH61233.1"/>
    <property type="molecule type" value="Genomic_DNA"/>
</dbReference>
<proteinExistence type="predicted"/>
<comment type="caution">
    <text evidence="2">The sequence shown here is derived from an EMBL/GenBank/DDBJ whole genome shotgun (WGS) entry which is preliminary data.</text>
</comment>
<keyword evidence="1" id="KW-0732">Signal</keyword>
<dbReference type="OrthoDB" id="4933784at2759"/>
<evidence type="ECO:0000313" key="2">
    <source>
        <dbReference type="EMBL" id="PFH61233.1"/>
    </source>
</evidence>
<evidence type="ECO:0000313" key="3">
    <source>
        <dbReference type="Proteomes" id="UP000037136"/>
    </source>
</evidence>
<keyword evidence="3" id="KW-1185">Reference proteome</keyword>
<evidence type="ECO:0008006" key="4">
    <source>
        <dbReference type="Google" id="ProtNLM"/>
    </source>
</evidence>
<sequence length="610" mass="67881">MKSTGRSLGLMLLLWSTSVLSQAQVVPWSDDMNGEGQGYNTWTGHAGTSHLVTVERIDSNSAPQRKSSNKTDNTAVLDQKLVVQPLTKQQLVGLVLDNSTKSLAKREEDGPVVFLQDTQSVTPAVYVFDTIEVKTYQSLLDTFKFKGSAAISGYGQSGEASASYLNEEAFESSDITYVVRVYILKQSPVNEAYSFRNNLVLEKLPAGQDHFEIFGDRFISRRITGGMFLARVSIKTVDRSKKSEIEAAAKAALSKITSRADISAEGQSISAQLSKSATIEVSKVILGQPVQLKKRLQNEVRAEGNDIERVLNDLKLEAEEFFASADKQSATVYVDLTKYTLVPGFRELQKKLNISIPDYEPRKPDGEHAFNLYRGWKNLQTKLVNMKLADIQGGEDYRNEMIGKYIVPQLKALKAWVSAVARDPNGTHPIPGEGIGQFKAEMERKLTTNLRKSYIASNATQFGVMTRPLRRTDNYFSFQGYSQEWPGTVRLKCVTVSKRFQAGASPGDEFCDLGQEPEAPKGSTTSVELWVYTSPKRNVTQGRVTLHRYYNNVVAGKRGGRSELSTDENAAVTVPGDTFSFYPLSYKCFSQPPRKFFQYRWPEPVGVSCT</sequence>